<evidence type="ECO:0000313" key="4">
    <source>
        <dbReference type="Proteomes" id="UP000527352"/>
    </source>
</evidence>
<dbReference type="RefSeq" id="WP_168827302.1">
    <property type="nucleotide sequence ID" value="NZ_JABAEB010000015.1"/>
</dbReference>
<gene>
    <name evidence="3" type="ORF">HGO26_19410</name>
</gene>
<feature type="chain" id="PRO_5047504967" evidence="2">
    <location>
        <begin position="36"/>
        <end position="497"/>
    </location>
</feature>
<dbReference type="EMBL" id="JABAEB010000015">
    <property type="protein sequence ID" value="NLQ25035.1"/>
    <property type="molecule type" value="Genomic_DNA"/>
</dbReference>
<keyword evidence="4" id="KW-1185">Reference proteome</keyword>
<evidence type="ECO:0000256" key="2">
    <source>
        <dbReference type="SAM" id="SignalP"/>
    </source>
</evidence>
<reference evidence="3 4" key="1">
    <citation type="submission" date="2020-04" db="EMBL/GenBank/DDBJ databases">
        <title>The first description of lens atrophy caused by putative novel Shewanella sp. that is a new emerging pathogen for cultured rainbow trout?</title>
        <authorList>
            <person name="Saticioglu I.B."/>
            <person name="Duman M."/>
            <person name="Altun S."/>
        </authorList>
    </citation>
    <scope>NUCLEOTIDE SEQUENCE [LARGE SCALE GENOMIC DNA]</scope>
    <source>
        <strain evidence="3 4">S-1</strain>
    </source>
</reference>
<sequence>MKKTILARTLVCLFRSGLFSCGLVLAAGLVAFALAAENDSLEVDVLEVKVLETKASEANAPEINASEVESFKAQSLGLAAKETDTPHVNFGQWLPELLTQFNQLPEVQAQLVRQQQAKLAIQAADRAVYNPELGFNYQNADTDAYSLGLSQTLDWGDKRGVATQRAELEAQILLADIGLERSQMLAERLLALAEQAQSRKALTFAEQQLRFTKAQLNIAEQRLAAGDLSNVELQLIQLEVASNTADYALAEQVALVADGKVIELLGDNNFAFSEFIKEIHFFVTQAKQAPAAELGTSTSALPALASAYQQVLLARVNVMQVKAEASADPTISLGAEKEGTDNKLGVGVSIPLQVRNNYSELQAVADKGIAIAEQGYLARERVLTAKQKQFLYALPRLLERYQDWRELVQVSGAKAAKSLSQQWQAGDVSTSEYLQSRRQLAASYLVGLNLETAIYQSWLTWMGESGQLMPFIEKLIIEKLNAAPSITSNAAARTVNP</sequence>
<keyword evidence="2" id="KW-0732">Signal</keyword>
<dbReference type="SUPFAM" id="SSF56954">
    <property type="entry name" value="Outer membrane efflux proteins (OEP)"/>
    <property type="match status" value="1"/>
</dbReference>
<evidence type="ECO:0000313" key="3">
    <source>
        <dbReference type="EMBL" id="NLQ25035.1"/>
    </source>
</evidence>
<keyword evidence="1" id="KW-0175">Coiled coil</keyword>
<proteinExistence type="predicted"/>
<dbReference type="Gene3D" id="1.20.1600.10">
    <property type="entry name" value="Outer membrane efflux proteins (OEP)"/>
    <property type="match status" value="1"/>
</dbReference>
<evidence type="ECO:0000256" key="1">
    <source>
        <dbReference type="SAM" id="Coils"/>
    </source>
</evidence>
<protein>
    <submittedName>
        <fullName evidence="3">TolC family protein</fullName>
    </submittedName>
</protein>
<dbReference type="Proteomes" id="UP000527352">
    <property type="component" value="Unassembled WGS sequence"/>
</dbReference>
<accession>A0ABX1KXE7</accession>
<feature type="signal peptide" evidence="2">
    <location>
        <begin position="1"/>
        <end position="35"/>
    </location>
</feature>
<feature type="coiled-coil region" evidence="1">
    <location>
        <begin position="179"/>
        <end position="222"/>
    </location>
</feature>
<comment type="caution">
    <text evidence="3">The sequence shown here is derived from an EMBL/GenBank/DDBJ whole genome shotgun (WGS) entry which is preliminary data.</text>
</comment>
<name>A0ABX1KXE7_9GAMM</name>
<organism evidence="3 4">
    <name type="scientific">Shewanella oncorhynchi</name>
    <dbReference type="NCBI Taxonomy" id="2726434"/>
    <lineage>
        <taxon>Bacteria</taxon>
        <taxon>Pseudomonadati</taxon>
        <taxon>Pseudomonadota</taxon>
        <taxon>Gammaproteobacteria</taxon>
        <taxon>Alteromonadales</taxon>
        <taxon>Shewanellaceae</taxon>
        <taxon>Shewanella</taxon>
    </lineage>
</organism>